<reference evidence="10" key="2">
    <citation type="journal article" date="2021" name="PeerJ">
        <title>Extensive microbial diversity within the chicken gut microbiome revealed by metagenomics and culture.</title>
        <authorList>
            <person name="Gilroy R."/>
            <person name="Ravi A."/>
            <person name="Getino M."/>
            <person name="Pursley I."/>
            <person name="Horton D.L."/>
            <person name="Alikhan N.F."/>
            <person name="Baker D."/>
            <person name="Gharbi K."/>
            <person name="Hall N."/>
            <person name="Watson M."/>
            <person name="Adriaenssens E.M."/>
            <person name="Foster-Nyarko E."/>
            <person name="Jarju S."/>
            <person name="Secka A."/>
            <person name="Antonio M."/>
            <person name="Oren A."/>
            <person name="Chaudhuri R.R."/>
            <person name="La Ragione R."/>
            <person name="Hildebrand F."/>
            <person name="Pallen M.J."/>
        </authorList>
    </citation>
    <scope>NUCLEOTIDE SEQUENCE</scope>
    <source>
        <strain evidence="10">ChiW13-3771</strain>
    </source>
</reference>
<evidence type="ECO:0000256" key="5">
    <source>
        <dbReference type="ARBA" id="ARBA00022692"/>
    </source>
</evidence>
<protein>
    <submittedName>
        <fullName evidence="10">AI-2E family transporter</fullName>
    </submittedName>
</protein>
<dbReference type="GO" id="GO:0055085">
    <property type="term" value="P:transmembrane transport"/>
    <property type="evidence" value="ECO:0007669"/>
    <property type="project" value="TreeGrafter"/>
</dbReference>
<feature type="transmembrane region" description="Helical" evidence="9">
    <location>
        <begin position="86"/>
        <end position="110"/>
    </location>
</feature>
<name>A0A9D1JCL8_9FIRM</name>
<keyword evidence="3" id="KW-0813">Transport</keyword>
<evidence type="ECO:0000256" key="2">
    <source>
        <dbReference type="ARBA" id="ARBA00009773"/>
    </source>
</evidence>
<dbReference type="EMBL" id="DVHN01000034">
    <property type="protein sequence ID" value="HIR87885.1"/>
    <property type="molecule type" value="Genomic_DNA"/>
</dbReference>
<keyword evidence="4" id="KW-1003">Cell membrane</keyword>
<keyword evidence="6 9" id="KW-1133">Transmembrane helix</keyword>
<gene>
    <name evidence="10" type="ORF">IAC96_02940</name>
</gene>
<evidence type="ECO:0000256" key="9">
    <source>
        <dbReference type="SAM" id="Phobius"/>
    </source>
</evidence>
<dbReference type="PANTHER" id="PTHR21716">
    <property type="entry name" value="TRANSMEMBRANE PROTEIN"/>
    <property type="match status" value="1"/>
</dbReference>
<evidence type="ECO:0000256" key="8">
    <source>
        <dbReference type="SAM" id="MobiDB-lite"/>
    </source>
</evidence>
<feature type="region of interest" description="Disordered" evidence="8">
    <location>
        <begin position="392"/>
        <end position="414"/>
    </location>
</feature>
<evidence type="ECO:0000313" key="11">
    <source>
        <dbReference type="Proteomes" id="UP000824201"/>
    </source>
</evidence>
<dbReference type="Pfam" id="PF01594">
    <property type="entry name" value="AI-2E_transport"/>
    <property type="match status" value="1"/>
</dbReference>
<keyword evidence="5 9" id="KW-0812">Transmembrane</keyword>
<feature type="transmembrane region" description="Helical" evidence="9">
    <location>
        <begin position="36"/>
        <end position="65"/>
    </location>
</feature>
<evidence type="ECO:0000256" key="3">
    <source>
        <dbReference type="ARBA" id="ARBA00022448"/>
    </source>
</evidence>
<dbReference type="PANTHER" id="PTHR21716:SF53">
    <property type="entry name" value="PERMEASE PERM-RELATED"/>
    <property type="match status" value="1"/>
</dbReference>
<comment type="subcellular location">
    <subcellularLocation>
        <location evidence="1">Cell membrane</location>
        <topology evidence="1">Multi-pass membrane protein</topology>
    </subcellularLocation>
</comment>
<comment type="caution">
    <text evidence="10">The sequence shown here is derived from an EMBL/GenBank/DDBJ whole genome shotgun (WGS) entry which is preliminary data.</text>
</comment>
<dbReference type="Proteomes" id="UP000824201">
    <property type="component" value="Unassembled WGS sequence"/>
</dbReference>
<accession>A0A9D1JCL8</accession>
<organism evidence="10 11">
    <name type="scientific">Candidatus Fimimorpha faecalis</name>
    <dbReference type="NCBI Taxonomy" id="2840824"/>
    <lineage>
        <taxon>Bacteria</taxon>
        <taxon>Bacillati</taxon>
        <taxon>Bacillota</taxon>
        <taxon>Clostridia</taxon>
        <taxon>Eubacteriales</taxon>
        <taxon>Candidatus Fimimorpha</taxon>
    </lineage>
</organism>
<sequence length="414" mass="46272">MKPKWDNDKLIICLYVVLTAAAIYIVITLLNNISNIWIFGSTILHTTITLLSPVFIAIAISYLLWIPVRCIDKHLSKVFKKAHRGISVLLVYVLLAFGIIGIILLIYFMIGGKLSQTISFDQLFSSIVQYINSNNLTFDANYIQQQLSNLPFTETVKENLATYLSQLITWLQSFFFNSINNLFSSITNLISNVFSAFICIILSVYLLLDREYFVDLWNKLFFLCFRDSRIGKQLRKIGSTFNTTFTNYIRGQLLEAFFVGLLSTIALTLLDVDYAIVIGVIAGITNMIPYVGPFIGTVLAGIMALLSGNFLLVLWVIIAMQVVQQIDNNFLQPKIIGESVELHAVFTMVAIIVGGDIAGLVGMLIAVPIFASAKKLISNWYTSHGFEAKRLELEKSQSESPPPSNQSDPTNDGE</sequence>
<feature type="transmembrane region" description="Helical" evidence="9">
    <location>
        <begin position="256"/>
        <end position="282"/>
    </location>
</feature>
<feature type="transmembrane region" description="Helical" evidence="9">
    <location>
        <begin position="12"/>
        <end position="30"/>
    </location>
</feature>
<evidence type="ECO:0000256" key="7">
    <source>
        <dbReference type="ARBA" id="ARBA00023136"/>
    </source>
</evidence>
<evidence type="ECO:0000313" key="10">
    <source>
        <dbReference type="EMBL" id="HIR87885.1"/>
    </source>
</evidence>
<proteinExistence type="inferred from homology"/>
<dbReference type="GO" id="GO:0005886">
    <property type="term" value="C:plasma membrane"/>
    <property type="evidence" value="ECO:0007669"/>
    <property type="project" value="UniProtKB-SubCell"/>
</dbReference>
<feature type="transmembrane region" description="Helical" evidence="9">
    <location>
        <begin position="294"/>
        <end position="323"/>
    </location>
</feature>
<evidence type="ECO:0000256" key="4">
    <source>
        <dbReference type="ARBA" id="ARBA00022475"/>
    </source>
</evidence>
<feature type="transmembrane region" description="Helical" evidence="9">
    <location>
        <begin position="189"/>
        <end position="208"/>
    </location>
</feature>
<dbReference type="AlphaFoldDB" id="A0A9D1JCL8"/>
<dbReference type="InterPro" id="IPR002549">
    <property type="entry name" value="AI-2E-like"/>
</dbReference>
<feature type="transmembrane region" description="Helical" evidence="9">
    <location>
        <begin position="343"/>
        <end position="371"/>
    </location>
</feature>
<evidence type="ECO:0000256" key="6">
    <source>
        <dbReference type="ARBA" id="ARBA00022989"/>
    </source>
</evidence>
<comment type="similarity">
    <text evidence="2">Belongs to the autoinducer-2 exporter (AI-2E) (TC 2.A.86) family.</text>
</comment>
<keyword evidence="7 9" id="KW-0472">Membrane</keyword>
<feature type="compositionally biased region" description="Low complexity" evidence="8">
    <location>
        <begin position="405"/>
        <end position="414"/>
    </location>
</feature>
<reference evidence="10" key="1">
    <citation type="submission" date="2020-10" db="EMBL/GenBank/DDBJ databases">
        <authorList>
            <person name="Gilroy R."/>
        </authorList>
    </citation>
    <scope>NUCLEOTIDE SEQUENCE</scope>
    <source>
        <strain evidence="10">ChiW13-3771</strain>
    </source>
</reference>
<evidence type="ECO:0000256" key="1">
    <source>
        <dbReference type="ARBA" id="ARBA00004651"/>
    </source>
</evidence>